<proteinExistence type="inferred from homology"/>
<gene>
    <name evidence="2" type="ORF">TRUGW13939_10607</name>
</gene>
<dbReference type="InterPro" id="IPR008930">
    <property type="entry name" value="Terpenoid_cyclase/PrenylTrfase"/>
</dbReference>
<comment type="similarity">
    <text evidence="1">Belongs to the terpene synthase family.</text>
</comment>
<dbReference type="SUPFAM" id="SSF48239">
    <property type="entry name" value="Terpenoid cyclases/Protein prenyltransferases"/>
    <property type="match status" value="1"/>
</dbReference>
<dbReference type="Gene3D" id="1.50.10.160">
    <property type="match status" value="1"/>
</dbReference>
<dbReference type="PANTHER" id="PTHR31739:SF25">
    <property type="entry name" value="(E,E)-GERANYLLINALOOL SYNTHASE"/>
    <property type="match status" value="1"/>
</dbReference>
<dbReference type="PANTHER" id="PTHR31739">
    <property type="entry name" value="ENT-COPALYL DIPHOSPHATE SYNTHASE, CHLOROPLASTIC"/>
    <property type="match status" value="1"/>
</dbReference>
<dbReference type="GO" id="GO:0000287">
    <property type="term" value="F:magnesium ion binding"/>
    <property type="evidence" value="ECO:0007669"/>
    <property type="project" value="TreeGrafter"/>
</dbReference>
<protein>
    <recommendedName>
        <fullName evidence="4">Ent-kaurene synthase</fullName>
    </recommendedName>
</protein>
<dbReference type="KEGG" id="trg:TRUGW13939_10607"/>
<dbReference type="GeneID" id="55998086"/>
<dbReference type="Gene3D" id="1.50.10.20">
    <property type="match status" value="1"/>
</dbReference>
<keyword evidence="3" id="KW-1185">Reference proteome</keyword>
<organism evidence="2 3">
    <name type="scientific">Talaromyces rugulosus</name>
    <name type="common">Penicillium rugulosum</name>
    <dbReference type="NCBI Taxonomy" id="121627"/>
    <lineage>
        <taxon>Eukaryota</taxon>
        <taxon>Fungi</taxon>
        <taxon>Dikarya</taxon>
        <taxon>Ascomycota</taxon>
        <taxon>Pezizomycotina</taxon>
        <taxon>Eurotiomycetes</taxon>
        <taxon>Eurotiomycetidae</taxon>
        <taxon>Eurotiales</taxon>
        <taxon>Trichocomaceae</taxon>
        <taxon>Talaromyces</taxon>
        <taxon>Talaromyces sect. Islandici</taxon>
    </lineage>
</organism>
<dbReference type="EMBL" id="CP055903">
    <property type="protein sequence ID" value="QKX63437.1"/>
    <property type="molecule type" value="Genomic_DNA"/>
</dbReference>
<dbReference type="InterPro" id="IPR050148">
    <property type="entry name" value="Terpene_synthase-like"/>
</dbReference>
<name>A0A7H8RBE7_TALRU</name>
<evidence type="ECO:0000256" key="1">
    <source>
        <dbReference type="ARBA" id="ARBA00006333"/>
    </source>
</evidence>
<dbReference type="GO" id="GO:0010333">
    <property type="term" value="F:terpene synthase activity"/>
    <property type="evidence" value="ECO:0007669"/>
    <property type="project" value="InterPro"/>
</dbReference>
<dbReference type="RefSeq" id="XP_035349611.1">
    <property type="nucleotide sequence ID" value="XM_035493718.1"/>
</dbReference>
<dbReference type="AlphaFoldDB" id="A0A7H8RBE7"/>
<evidence type="ECO:0008006" key="4">
    <source>
        <dbReference type="Google" id="ProtNLM"/>
    </source>
</evidence>
<sequence length="909" mass="102446">MASEKQRKLDADLIKRSQQLVYKISHGCQSERGFGGFSLSLYDTSWVSMVRKTDSAGVRQWAFPEAFAYVLRQQHESPGTNSSPVDVILNTMASLLSLLEHRATDAAEGSVNIQPMDYEWRVSHAIATLSKALSSWNVGSSLHVGFEILIPSLLDQLAQRGVNLDFSGKRELEELQQHKLSKFRPEMVTSKQQSTLLHSLEGLIGRVDFGKLKHHCTVYGGMMGSPASTAAYLIHSPVWDEAAEHYLRNVVQSSGGAPSAFPTSIFETSWSISTLLANGYTIDNFSSDNMKHITTYLQQLFVRQHGLLGFAPTFVPDADDTARSLLALSHLGIKIDPSFMVEYFEAPNHFQTYKLERDPSFSANANILLCLLGAPNPMDFFPQIEKTTRFLITIWGNGGLQDKWNLASEYSQMLLANALLDLIAAWSEGRLTMLSTEVLVRVDISIVLSQLFSKTLLRQCEDGSWGNSVERTAYSVLLLAYILRLPWPLPLRELACASLLRGRNYLTLHANEWSKGDYIWIEKVNYRLPILSEIYCLAAMKVSVEERVWASEVTDIFTMPEKQLGTMPNFLGRLPIFRHTSPDTMLLATAEAWFYLHKLKTIRVDIFPRDNIGMSKDKYLDFIPICWTSVNITTGFPLSGDVIWNMMVISMLNYQADEYMESVVGSLPESSLSELKYEIGVACSESCYEQTHSPHLSEVSEVILKYIRHIRDHQYVAACPEYAQREVAEELEKFLNAHMAHNADNKNNGTTNFDKGKSYFDWVRTTGANDTSCPYSFSFFTCLISRGMSSAKQRYFARALGLHLATMCRQYNDLGSYSRDKQENNLNSLDFTDFHDGNTCETCECSGPPRKQDLIDIAEFERTCMQACFAHLSSEISVTTSAQIKAFINVTDLFGQIYVAKDIASRLKK</sequence>
<evidence type="ECO:0000313" key="3">
    <source>
        <dbReference type="Proteomes" id="UP000509510"/>
    </source>
</evidence>
<evidence type="ECO:0000313" key="2">
    <source>
        <dbReference type="EMBL" id="QKX63437.1"/>
    </source>
</evidence>
<dbReference type="OrthoDB" id="2343925at2759"/>
<reference evidence="3" key="1">
    <citation type="submission" date="2020-06" db="EMBL/GenBank/DDBJ databases">
        <title>A chromosome-scale genome assembly of Talaromyces rugulosus W13939.</title>
        <authorList>
            <person name="Wang B."/>
            <person name="Guo L."/>
            <person name="Ye K."/>
            <person name="Wang L."/>
        </authorList>
    </citation>
    <scope>NUCLEOTIDE SEQUENCE [LARGE SCALE GENOMIC DNA]</scope>
    <source>
        <strain evidence="3">W13939</strain>
    </source>
</reference>
<accession>A0A7H8RBE7</accession>
<dbReference type="GO" id="GO:0016102">
    <property type="term" value="P:diterpenoid biosynthetic process"/>
    <property type="evidence" value="ECO:0007669"/>
    <property type="project" value="TreeGrafter"/>
</dbReference>
<dbReference type="Proteomes" id="UP000509510">
    <property type="component" value="Chromosome VI"/>
</dbReference>